<keyword evidence="1" id="KW-0805">Transcription regulation</keyword>
<dbReference type="PROSITE" id="PS00041">
    <property type="entry name" value="HTH_ARAC_FAMILY_1"/>
    <property type="match status" value="1"/>
</dbReference>
<keyword evidence="3" id="KW-0804">Transcription</keyword>
<protein>
    <submittedName>
        <fullName evidence="5">Helix-turn-helix transcriptional regulator</fullName>
    </submittedName>
</protein>
<dbReference type="InterPro" id="IPR018062">
    <property type="entry name" value="HTH_AraC-typ_CS"/>
</dbReference>
<reference evidence="5" key="1">
    <citation type="submission" date="2020-03" db="EMBL/GenBank/DDBJ databases">
        <title>Five strains of Vibrio campbellii isolated from Mariana Trench.</title>
        <authorList>
            <person name="Liang J."/>
            <person name="Zhang X.-H."/>
        </authorList>
    </citation>
    <scope>NUCLEOTIDE SEQUENCE</scope>
    <source>
        <strain evidence="5">LJC013</strain>
    </source>
</reference>
<dbReference type="RefSeq" id="WP_255900315.1">
    <property type="nucleotide sequence ID" value="NZ_CP050463.1"/>
</dbReference>
<evidence type="ECO:0000313" key="5">
    <source>
        <dbReference type="EMBL" id="UTZ30658.1"/>
    </source>
</evidence>
<evidence type="ECO:0000256" key="2">
    <source>
        <dbReference type="ARBA" id="ARBA00023125"/>
    </source>
</evidence>
<dbReference type="PANTHER" id="PTHR46796:SF6">
    <property type="entry name" value="ARAC SUBFAMILY"/>
    <property type="match status" value="1"/>
</dbReference>
<dbReference type="SUPFAM" id="SSF46689">
    <property type="entry name" value="Homeodomain-like"/>
    <property type="match status" value="2"/>
</dbReference>
<dbReference type="Proteomes" id="UP001059912">
    <property type="component" value="Chromosome 1"/>
</dbReference>
<dbReference type="InterPro" id="IPR009057">
    <property type="entry name" value="Homeodomain-like_sf"/>
</dbReference>
<dbReference type="InterPro" id="IPR018060">
    <property type="entry name" value="HTH_AraC"/>
</dbReference>
<dbReference type="Gene3D" id="1.10.10.60">
    <property type="entry name" value="Homeodomain-like"/>
    <property type="match status" value="2"/>
</dbReference>
<dbReference type="EMBL" id="CP050470">
    <property type="protein sequence ID" value="UTZ30658.1"/>
    <property type="molecule type" value="Genomic_DNA"/>
</dbReference>
<dbReference type="PANTHER" id="PTHR46796">
    <property type="entry name" value="HTH-TYPE TRANSCRIPTIONAL ACTIVATOR RHAS-RELATED"/>
    <property type="match status" value="1"/>
</dbReference>
<dbReference type="InterPro" id="IPR020449">
    <property type="entry name" value="Tscrpt_reg_AraC-type_HTH"/>
</dbReference>
<evidence type="ECO:0000256" key="3">
    <source>
        <dbReference type="ARBA" id="ARBA00023163"/>
    </source>
</evidence>
<organism evidence="5 6">
    <name type="scientific">Vibrio campbellii</name>
    <dbReference type="NCBI Taxonomy" id="680"/>
    <lineage>
        <taxon>Bacteria</taxon>
        <taxon>Pseudomonadati</taxon>
        <taxon>Pseudomonadota</taxon>
        <taxon>Gammaproteobacteria</taxon>
        <taxon>Vibrionales</taxon>
        <taxon>Vibrionaceae</taxon>
        <taxon>Vibrio</taxon>
    </lineage>
</organism>
<dbReference type="PRINTS" id="PR00032">
    <property type="entry name" value="HTHARAC"/>
</dbReference>
<accession>A0ABY5IBI5</accession>
<keyword evidence="2" id="KW-0238">DNA-binding</keyword>
<feature type="domain" description="HTH araC/xylS-type" evidence="4">
    <location>
        <begin position="197"/>
        <end position="295"/>
    </location>
</feature>
<dbReference type="InterPro" id="IPR050204">
    <property type="entry name" value="AraC_XylS_family_regulators"/>
</dbReference>
<proteinExistence type="predicted"/>
<evidence type="ECO:0000256" key="1">
    <source>
        <dbReference type="ARBA" id="ARBA00023015"/>
    </source>
</evidence>
<dbReference type="SMART" id="SM00342">
    <property type="entry name" value="HTH_ARAC"/>
    <property type="match status" value="1"/>
</dbReference>
<sequence length="303" mass="34752">MSKGNLLGVKKQRVFNVLTDNTAQLHKELWLDNCMGSAVWSNSHGSASYDRPSHHTLSFYLEGGQNTQRVMSSGNLCGGVNKLCLMPQDHHSDWTFSVPFRFFHFYFEQAHLQSFAEQVFDKEGRHIELSEQTYVEDAFVSQLIRETVLKLNWDSPTDKLMMSHSQQLLLLHLIRQYCHNSPKSVLSLGGLSTINQRRVVDYIQENLSKSFTLSDLASLSHLSEFHFARMFKASFGCTPHQYVLSQRVGMAKHLLSRHSMTLADIALSCGFSSQQHLSQQFKQRVGITPTEFRRKHISTSYKY</sequence>
<dbReference type="Pfam" id="PF12833">
    <property type="entry name" value="HTH_18"/>
    <property type="match status" value="1"/>
</dbReference>
<evidence type="ECO:0000313" key="6">
    <source>
        <dbReference type="Proteomes" id="UP001059912"/>
    </source>
</evidence>
<dbReference type="PROSITE" id="PS01124">
    <property type="entry name" value="HTH_ARAC_FAMILY_2"/>
    <property type="match status" value="1"/>
</dbReference>
<evidence type="ECO:0000259" key="4">
    <source>
        <dbReference type="PROSITE" id="PS01124"/>
    </source>
</evidence>
<name>A0ABY5IBI5_9VIBR</name>
<keyword evidence="6" id="KW-1185">Reference proteome</keyword>
<gene>
    <name evidence="5" type="ORF">HB762_04205</name>
</gene>